<protein>
    <submittedName>
        <fullName evidence="2">Uncharacterized protein</fullName>
    </submittedName>
</protein>
<dbReference type="Proteomes" id="UP000824219">
    <property type="component" value="Linkage Group LG18"/>
</dbReference>
<sequence>MVLHVRGSGQKRSDPASMKCVKKCGQRYHFLQDTDRSVQELFSKVLEMVGNKKNKFFIPAGYEDFMKTEFESWEKKRILNMNTKLTQELASQLRETELIKELDDFRINESNPGRLLDPPQQRECEVRMEDCGAEKDNTEKEPEPSGTRKRRGSKDLDHPNLSTDRKHHYLDTNGHLGQTLSLSHHL</sequence>
<dbReference type="Gene3D" id="3.40.50.300">
    <property type="entry name" value="P-loop containing nucleotide triphosphate hydrolases"/>
    <property type="match status" value="1"/>
</dbReference>
<reference evidence="2 3" key="1">
    <citation type="submission" date="2021-06" db="EMBL/GenBank/DDBJ databases">
        <title>Chromosome-level genome assembly of the red-tail catfish (Hemibagrus wyckioides).</title>
        <authorList>
            <person name="Shao F."/>
        </authorList>
    </citation>
    <scope>NUCLEOTIDE SEQUENCE [LARGE SCALE GENOMIC DNA]</scope>
    <source>
        <strain evidence="2">EC202008001</strain>
        <tissue evidence="2">Blood</tissue>
    </source>
</reference>
<accession>A0A9D3NG97</accession>
<feature type="region of interest" description="Disordered" evidence="1">
    <location>
        <begin position="108"/>
        <end position="186"/>
    </location>
</feature>
<dbReference type="InterPro" id="IPR027417">
    <property type="entry name" value="P-loop_NTPase"/>
</dbReference>
<dbReference type="OrthoDB" id="8905277at2759"/>
<evidence type="ECO:0000313" key="3">
    <source>
        <dbReference type="Proteomes" id="UP000824219"/>
    </source>
</evidence>
<organism evidence="2 3">
    <name type="scientific">Hemibagrus wyckioides</name>
    <dbReference type="NCBI Taxonomy" id="337641"/>
    <lineage>
        <taxon>Eukaryota</taxon>
        <taxon>Metazoa</taxon>
        <taxon>Chordata</taxon>
        <taxon>Craniata</taxon>
        <taxon>Vertebrata</taxon>
        <taxon>Euteleostomi</taxon>
        <taxon>Actinopterygii</taxon>
        <taxon>Neopterygii</taxon>
        <taxon>Teleostei</taxon>
        <taxon>Ostariophysi</taxon>
        <taxon>Siluriformes</taxon>
        <taxon>Bagridae</taxon>
        <taxon>Hemibagrus</taxon>
    </lineage>
</organism>
<comment type="caution">
    <text evidence="2">The sequence shown here is derived from an EMBL/GenBank/DDBJ whole genome shotgun (WGS) entry which is preliminary data.</text>
</comment>
<keyword evidence="3" id="KW-1185">Reference proteome</keyword>
<dbReference type="AlphaFoldDB" id="A0A9D3NG97"/>
<feature type="compositionally biased region" description="Basic and acidic residues" evidence="1">
    <location>
        <begin position="120"/>
        <end position="143"/>
    </location>
</feature>
<dbReference type="EMBL" id="JAHKSW010000018">
    <property type="protein sequence ID" value="KAG7320758.1"/>
    <property type="molecule type" value="Genomic_DNA"/>
</dbReference>
<feature type="compositionally biased region" description="Polar residues" evidence="1">
    <location>
        <begin position="175"/>
        <end position="186"/>
    </location>
</feature>
<proteinExistence type="predicted"/>
<evidence type="ECO:0000313" key="2">
    <source>
        <dbReference type="EMBL" id="KAG7320758.1"/>
    </source>
</evidence>
<name>A0A9D3NG97_9TELE</name>
<evidence type="ECO:0000256" key="1">
    <source>
        <dbReference type="SAM" id="MobiDB-lite"/>
    </source>
</evidence>
<gene>
    <name evidence="2" type="ORF">KOW79_015173</name>
</gene>